<keyword evidence="2" id="KW-1185">Reference proteome</keyword>
<protein>
    <recommendedName>
        <fullName evidence="3">Neutral/alkaline non-lysosomal ceramidase N-terminal domain-containing protein</fullName>
    </recommendedName>
</protein>
<evidence type="ECO:0008006" key="3">
    <source>
        <dbReference type="Google" id="ProtNLM"/>
    </source>
</evidence>
<comment type="caution">
    <text evidence="1">The sequence shown here is derived from an EMBL/GenBank/DDBJ whole genome shotgun (WGS) entry which is preliminary data.</text>
</comment>
<proteinExistence type="predicted"/>
<accession>A0ABP6YNQ4</accession>
<organism evidence="1 2">
    <name type="scientific">Amycolatopsis ultiminotia</name>
    <dbReference type="NCBI Taxonomy" id="543629"/>
    <lineage>
        <taxon>Bacteria</taxon>
        <taxon>Bacillati</taxon>
        <taxon>Actinomycetota</taxon>
        <taxon>Actinomycetes</taxon>
        <taxon>Pseudonocardiales</taxon>
        <taxon>Pseudonocardiaceae</taxon>
        <taxon>Amycolatopsis</taxon>
    </lineage>
</organism>
<evidence type="ECO:0000313" key="2">
    <source>
        <dbReference type="Proteomes" id="UP001500689"/>
    </source>
</evidence>
<reference evidence="2" key="1">
    <citation type="journal article" date="2019" name="Int. J. Syst. Evol. Microbiol.">
        <title>The Global Catalogue of Microorganisms (GCM) 10K type strain sequencing project: providing services to taxonomists for standard genome sequencing and annotation.</title>
        <authorList>
            <consortium name="The Broad Institute Genomics Platform"/>
            <consortium name="The Broad Institute Genome Sequencing Center for Infectious Disease"/>
            <person name="Wu L."/>
            <person name="Ma J."/>
        </authorList>
    </citation>
    <scope>NUCLEOTIDE SEQUENCE [LARGE SCALE GENOMIC DNA]</scope>
    <source>
        <strain evidence="2">JCM 16898</strain>
    </source>
</reference>
<evidence type="ECO:0000313" key="1">
    <source>
        <dbReference type="EMBL" id="GAA3585764.1"/>
    </source>
</evidence>
<dbReference type="EMBL" id="BAAAZN010000031">
    <property type="protein sequence ID" value="GAA3585764.1"/>
    <property type="molecule type" value="Genomic_DNA"/>
</dbReference>
<name>A0ABP6YNQ4_9PSEU</name>
<gene>
    <name evidence="1" type="ORF">GCM10022222_83000</name>
</gene>
<dbReference type="RefSeq" id="WP_344869056.1">
    <property type="nucleotide sequence ID" value="NZ_BAAAZN010000031.1"/>
</dbReference>
<dbReference type="Proteomes" id="UP001500689">
    <property type="component" value="Unassembled WGS sequence"/>
</dbReference>
<sequence>MTARIGHGQVVLDVPAGTPLGGYAARAGTSTGTLDPLEVHAVTISAGGRRFVWVVADLPAVNTDLAGPLASRLAGALRTRPELVWLSATHTHSGPELGCRPGGGRTPPAWRSRVARAGQDAAAQAMVAEAPARLTVHTGLLRGVGGQRSGARPRTDVPVTVLAVRDRRLVRGIVVVLPVHPTVLGADNLLVSADLAGAVRRAVAARLGGWAMVATGAAGDVSTRPHRREQRPGELDRLGALAAEQLLALVNAPGRPIDLGHLPIAGARTWSLGLPGRTDEPIPKTAALRSRLDAAQRTGDAVAVRTAETALQGAELAASARIRDPRLVVSAIRLGELALIGLGGEPYLAIEAALASEVDNPVTLVGYTGGYLGYLPSATAYSTNVYEVNISPVAAGSAELAVWEAVRLWHNC</sequence>